<protein>
    <submittedName>
        <fullName evidence="1">Uncharacterized protein</fullName>
    </submittedName>
</protein>
<name>A0A8S0VIT5_OLEEU</name>
<dbReference type="EMBL" id="CACTIH010009428">
    <property type="protein sequence ID" value="CAA3031209.1"/>
    <property type="molecule type" value="Genomic_DNA"/>
</dbReference>
<accession>A0A8S0VIT5</accession>
<sequence>MPLLHEAACENHCNLRDICVVVSSSDLHLYQSLGCFVSDCWCYANGDGGANGDDDDDCDNGDGVVLDLIGSGGGDDGGGDGHDGSAVVVLGVECVHCM</sequence>
<organism evidence="1 2">
    <name type="scientific">Olea europaea subsp. europaea</name>
    <dbReference type="NCBI Taxonomy" id="158383"/>
    <lineage>
        <taxon>Eukaryota</taxon>
        <taxon>Viridiplantae</taxon>
        <taxon>Streptophyta</taxon>
        <taxon>Embryophyta</taxon>
        <taxon>Tracheophyta</taxon>
        <taxon>Spermatophyta</taxon>
        <taxon>Magnoliopsida</taxon>
        <taxon>eudicotyledons</taxon>
        <taxon>Gunneridae</taxon>
        <taxon>Pentapetalae</taxon>
        <taxon>asterids</taxon>
        <taxon>lamiids</taxon>
        <taxon>Lamiales</taxon>
        <taxon>Oleaceae</taxon>
        <taxon>Oleeae</taxon>
        <taxon>Olea</taxon>
    </lineage>
</organism>
<proteinExistence type="predicted"/>
<evidence type="ECO:0000313" key="2">
    <source>
        <dbReference type="Proteomes" id="UP000594638"/>
    </source>
</evidence>
<keyword evidence="2" id="KW-1185">Reference proteome</keyword>
<comment type="caution">
    <text evidence="1">The sequence shown here is derived from an EMBL/GenBank/DDBJ whole genome shotgun (WGS) entry which is preliminary data.</text>
</comment>
<dbReference type="Gramene" id="OE9A074880T1">
    <property type="protein sequence ID" value="OE9A074880C1"/>
    <property type="gene ID" value="OE9A074880"/>
</dbReference>
<reference evidence="1 2" key="1">
    <citation type="submission" date="2019-12" db="EMBL/GenBank/DDBJ databases">
        <authorList>
            <person name="Alioto T."/>
            <person name="Alioto T."/>
            <person name="Gomez Garrido J."/>
        </authorList>
    </citation>
    <scope>NUCLEOTIDE SEQUENCE [LARGE SCALE GENOMIC DNA]</scope>
</reference>
<gene>
    <name evidence="1" type="ORF">OLEA9_A074880</name>
</gene>
<evidence type="ECO:0000313" key="1">
    <source>
        <dbReference type="EMBL" id="CAA3031209.1"/>
    </source>
</evidence>
<dbReference type="AlphaFoldDB" id="A0A8S0VIT5"/>
<dbReference type="Proteomes" id="UP000594638">
    <property type="component" value="Unassembled WGS sequence"/>
</dbReference>